<reference evidence="2 3" key="1">
    <citation type="journal article" date="2015" name="Genome Announc.">
        <title>The 474-Kilobase-Pair Complete Genome Sequence of CeV-01B, a Virus Infecting Haptolina (Chrysochromulina) ericina (Prymnesiophyceae).</title>
        <authorList>
            <person name="Gallot-Lavallee L."/>
            <person name="Pagarete A."/>
            <person name="Legendre M."/>
            <person name="Santini S."/>
            <person name="Sandaa R.A."/>
            <person name="Himmelbauer H."/>
            <person name="Ogata H."/>
            <person name="Bratbak G."/>
            <person name="Claverie J.M."/>
        </authorList>
    </citation>
    <scope>NUCLEOTIDE SEQUENCE [LARGE SCALE GENOMIC DNA]</scope>
    <source>
        <strain evidence="2">CeV-01B</strain>
    </source>
</reference>
<feature type="region of interest" description="Disordered" evidence="1">
    <location>
        <begin position="1"/>
        <end position="158"/>
    </location>
</feature>
<dbReference type="KEGG" id="vg:26049274"/>
<dbReference type="Proteomes" id="UP000203826">
    <property type="component" value="Segment"/>
</dbReference>
<evidence type="ECO:0000313" key="2">
    <source>
        <dbReference type="EMBL" id="ALH23313.1"/>
    </source>
</evidence>
<evidence type="ECO:0000313" key="3">
    <source>
        <dbReference type="Proteomes" id="UP000203826"/>
    </source>
</evidence>
<gene>
    <name evidence="2" type="ORF">ceV_407</name>
</gene>
<evidence type="ECO:0000256" key="1">
    <source>
        <dbReference type="SAM" id="MobiDB-lite"/>
    </source>
</evidence>
<feature type="compositionally biased region" description="Polar residues" evidence="1">
    <location>
        <begin position="84"/>
        <end position="104"/>
    </location>
</feature>
<accession>A0A0N7G7N9</accession>
<dbReference type="EMBL" id="KT820662">
    <property type="protein sequence ID" value="ALH23313.1"/>
    <property type="molecule type" value="Genomic_DNA"/>
</dbReference>
<protein>
    <submittedName>
        <fullName evidence="2">Uncharacterized protein</fullName>
    </submittedName>
</protein>
<name>A0A0N7G7N9_9VIRU</name>
<feature type="compositionally biased region" description="Basic residues" evidence="1">
    <location>
        <begin position="125"/>
        <end position="158"/>
    </location>
</feature>
<keyword evidence="3" id="KW-1185">Reference proteome</keyword>
<organism evidence="2 3">
    <name type="scientific">Chrysochromulina ericina virus CeV-01B</name>
    <dbReference type="NCBI Taxonomy" id="3070830"/>
    <lineage>
        <taxon>Viruses</taxon>
        <taxon>Varidnaviria</taxon>
        <taxon>Bamfordvirae</taxon>
        <taxon>Nucleocytoviricota</taxon>
        <taxon>Megaviricetes</taxon>
        <taxon>Imitervirales</taxon>
        <taxon>Mesomimiviridae</taxon>
        <taxon>Tethysvirus</taxon>
        <taxon>Tethysvirus raunefjordenense</taxon>
    </lineage>
</organism>
<proteinExistence type="predicted"/>
<feature type="compositionally biased region" description="Polar residues" evidence="1">
    <location>
        <begin position="50"/>
        <end position="66"/>
    </location>
</feature>
<sequence length="158" mass="17561">MSGVSNFEKQHGMVPADVSQSKPLLSYPGQGNPMKSGLNALQKWQEHTTKISQLGGSSSDGSTTMVVPQFDVFNPAGPDGPNGASKNNNLTLFTNKQNSWQDNWANVDGEPAVMPPAPPNLIKYKGGRKKSKKRRSKKRQTKKRRSKKRRSNKRKTRR</sequence>